<dbReference type="InterPro" id="IPR056729">
    <property type="entry name" value="GMPPB_C"/>
</dbReference>
<dbReference type="Gene3D" id="2.160.10.10">
    <property type="entry name" value="Hexapeptide repeat proteins"/>
    <property type="match status" value="1"/>
</dbReference>
<feature type="domain" description="Mannose-1-phosphate guanyltransferase C-terminal" evidence="3">
    <location>
        <begin position="150"/>
        <end position="241"/>
    </location>
</feature>
<dbReference type="SUPFAM" id="SSF51161">
    <property type="entry name" value="Trimeric LpxA-like enzymes"/>
    <property type="match status" value="1"/>
</dbReference>
<dbReference type="AlphaFoldDB" id="A0A975J2N7"/>
<keyword evidence="1" id="KW-0808">Transferase</keyword>
<dbReference type="GO" id="GO:0016779">
    <property type="term" value="F:nucleotidyltransferase activity"/>
    <property type="evidence" value="ECO:0007669"/>
    <property type="project" value="UniProtKB-ARBA"/>
</dbReference>
<dbReference type="KEGG" id="lamb:KBB96_08425"/>
<dbReference type="InterPro" id="IPR050065">
    <property type="entry name" value="GlmU-like"/>
</dbReference>
<dbReference type="InterPro" id="IPR011004">
    <property type="entry name" value="Trimer_LpxA-like_sf"/>
</dbReference>
<dbReference type="Proteomes" id="UP000676169">
    <property type="component" value="Chromosome"/>
</dbReference>
<dbReference type="RefSeq" id="WP_211634248.1">
    <property type="nucleotide sequence ID" value="NZ_CP073100.1"/>
</dbReference>
<organism evidence="4 5">
    <name type="scientific">Luteolibacter ambystomatis</name>
    <dbReference type="NCBI Taxonomy" id="2824561"/>
    <lineage>
        <taxon>Bacteria</taxon>
        <taxon>Pseudomonadati</taxon>
        <taxon>Verrucomicrobiota</taxon>
        <taxon>Verrucomicrobiia</taxon>
        <taxon>Verrucomicrobiales</taxon>
        <taxon>Verrucomicrobiaceae</taxon>
        <taxon>Luteolibacter</taxon>
    </lineage>
</organism>
<keyword evidence="2" id="KW-0012">Acyltransferase</keyword>
<sequence length="285" mass="30573">MTANRQLGDCPIANVPLRELITTDLIRSGFQLVQPSEATERTIRMPIDNWIEIGALLLLGRVAKPACLYDSEGNPLAWKGDEDPAKCPERLVTDANCFTIRYPWDLLRMHEEVLAMMDETVNHGDISKLATISGTVRVGNGSKILPGTVIEGPVLIGPNCHIGPNAYIRGATSIGANCYVGNGAEVKNSILYNNSYISRQCYVGDSIIGTHVTLGAGTCTENHRHDGRHHVSTIQGKAVNTGRVKFGAIIGDGVKTGVNTSIEAGIKIGIARTTKPGSYVGKDLL</sequence>
<proteinExistence type="predicted"/>
<reference evidence="4" key="1">
    <citation type="submission" date="2021-04" db="EMBL/GenBank/DDBJ databases">
        <title>Luteolibacter sp. 32A isolated from the skin of an Anderson's salamander (Ambystoma andersonii).</title>
        <authorList>
            <person name="Spergser J."/>
            <person name="Busse H.-J."/>
        </authorList>
    </citation>
    <scope>NUCLEOTIDE SEQUENCE</scope>
    <source>
        <strain evidence="4">32A</strain>
    </source>
</reference>
<evidence type="ECO:0000313" key="4">
    <source>
        <dbReference type="EMBL" id="QUE52904.1"/>
    </source>
</evidence>
<accession>A0A975J2N7</accession>
<gene>
    <name evidence="4" type="ORF">KBB96_08425</name>
</gene>
<dbReference type="Pfam" id="PF25087">
    <property type="entry name" value="GMPPB_C"/>
    <property type="match status" value="1"/>
</dbReference>
<evidence type="ECO:0000256" key="1">
    <source>
        <dbReference type="ARBA" id="ARBA00022679"/>
    </source>
</evidence>
<keyword evidence="5" id="KW-1185">Reference proteome</keyword>
<evidence type="ECO:0000313" key="5">
    <source>
        <dbReference type="Proteomes" id="UP000676169"/>
    </source>
</evidence>
<dbReference type="EMBL" id="CP073100">
    <property type="protein sequence ID" value="QUE52904.1"/>
    <property type="molecule type" value="Genomic_DNA"/>
</dbReference>
<dbReference type="PANTHER" id="PTHR43584:SF8">
    <property type="entry name" value="N-ACETYLMURAMATE ALPHA-1-PHOSPHATE URIDYLYLTRANSFERASE"/>
    <property type="match status" value="1"/>
</dbReference>
<name>A0A975J2N7_9BACT</name>
<evidence type="ECO:0000259" key="3">
    <source>
        <dbReference type="Pfam" id="PF25087"/>
    </source>
</evidence>
<evidence type="ECO:0000256" key="2">
    <source>
        <dbReference type="ARBA" id="ARBA00023315"/>
    </source>
</evidence>
<dbReference type="PANTHER" id="PTHR43584">
    <property type="entry name" value="NUCLEOTIDYL TRANSFERASE"/>
    <property type="match status" value="1"/>
</dbReference>
<protein>
    <recommendedName>
        <fullName evidence="3">Mannose-1-phosphate guanyltransferase C-terminal domain-containing protein</fullName>
    </recommendedName>
</protein>
<dbReference type="GO" id="GO:0016746">
    <property type="term" value="F:acyltransferase activity"/>
    <property type="evidence" value="ECO:0007669"/>
    <property type="project" value="UniProtKB-KW"/>
</dbReference>